<feature type="chain" id="PRO_5045299729" description="PknH-like extracellular domain-containing protein" evidence="1">
    <location>
        <begin position="27"/>
        <end position="199"/>
    </location>
</feature>
<reference evidence="3" key="1">
    <citation type="journal article" date="2019" name="Int. J. Syst. Evol. Microbiol.">
        <title>The Global Catalogue of Microorganisms (GCM) 10K type strain sequencing project: providing services to taxonomists for standard genome sequencing and annotation.</title>
        <authorList>
            <consortium name="The Broad Institute Genomics Platform"/>
            <consortium name="The Broad Institute Genome Sequencing Center for Infectious Disease"/>
            <person name="Wu L."/>
            <person name="Ma J."/>
        </authorList>
    </citation>
    <scope>NUCLEOTIDE SEQUENCE [LARGE SCALE GENOMIC DNA]</scope>
    <source>
        <strain evidence="3">FCH27</strain>
    </source>
</reference>
<dbReference type="EMBL" id="JBHTCH010000023">
    <property type="protein sequence ID" value="MFC7362391.1"/>
    <property type="molecule type" value="Genomic_DNA"/>
</dbReference>
<proteinExistence type="predicted"/>
<keyword evidence="1" id="KW-0732">Signal</keyword>
<gene>
    <name evidence="2" type="ORF">ACFQO6_19125</name>
</gene>
<organism evidence="2 3">
    <name type="scientific">Nocardioides astragali</name>
    <dbReference type="NCBI Taxonomy" id="1776736"/>
    <lineage>
        <taxon>Bacteria</taxon>
        <taxon>Bacillati</taxon>
        <taxon>Actinomycetota</taxon>
        <taxon>Actinomycetes</taxon>
        <taxon>Propionibacteriales</taxon>
        <taxon>Nocardioidaceae</taxon>
        <taxon>Nocardioides</taxon>
    </lineage>
</organism>
<sequence length="199" mass="20512">MSRTSLSLASGLAAALLLVTTPTAHAAVTGKDAPSQGDIVKAFPELADGQFTTDKVTKIGVPGKTCDETVTSKVKSGVTTTGASTTGYPIVLTGVVELKSVAKAKAYMASYKKYVKKCATYTQPATGATISVTKGTSLRLGDESLTVELQSTFSTTTNYSTSVMIRDGKRIGNVIAVDDAVVPAASVKPLAKVAAKKMK</sequence>
<keyword evidence="3" id="KW-1185">Reference proteome</keyword>
<dbReference type="RefSeq" id="WP_255892965.1">
    <property type="nucleotide sequence ID" value="NZ_JAFMZM010000008.1"/>
</dbReference>
<evidence type="ECO:0008006" key="4">
    <source>
        <dbReference type="Google" id="ProtNLM"/>
    </source>
</evidence>
<dbReference type="Proteomes" id="UP001596524">
    <property type="component" value="Unassembled WGS sequence"/>
</dbReference>
<evidence type="ECO:0000313" key="2">
    <source>
        <dbReference type="EMBL" id="MFC7362391.1"/>
    </source>
</evidence>
<accession>A0ABW2NBU0</accession>
<name>A0ABW2NBU0_9ACTN</name>
<evidence type="ECO:0000256" key="1">
    <source>
        <dbReference type="SAM" id="SignalP"/>
    </source>
</evidence>
<protein>
    <recommendedName>
        <fullName evidence="4">PknH-like extracellular domain-containing protein</fullName>
    </recommendedName>
</protein>
<evidence type="ECO:0000313" key="3">
    <source>
        <dbReference type="Proteomes" id="UP001596524"/>
    </source>
</evidence>
<comment type="caution">
    <text evidence="2">The sequence shown here is derived from an EMBL/GenBank/DDBJ whole genome shotgun (WGS) entry which is preliminary data.</text>
</comment>
<feature type="signal peptide" evidence="1">
    <location>
        <begin position="1"/>
        <end position="26"/>
    </location>
</feature>